<organism evidence="7 8">
    <name type="scientific">Kineosporia babensis</name>
    <dbReference type="NCBI Taxonomy" id="499548"/>
    <lineage>
        <taxon>Bacteria</taxon>
        <taxon>Bacillati</taxon>
        <taxon>Actinomycetota</taxon>
        <taxon>Actinomycetes</taxon>
        <taxon>Kineosporiales</taxon>
        <taxon>Kineosporiaceae</taxon>
        <taxon>Kineosporia</taxon>
    </lineage>
</organism>
<proteinExistence type="inferred from homology"/>
<protein>
    <submittedName>
        <fullName evidence="7">Glycosyltransferase</fullName>
        <ecNumber evidence="7">2.4.-.-</ecNumber>
    </submittedName>
</protein>
<comment type="pathway">
    <text evidence="1">Cell wall biogenesis; cell wall polysaccharide biosynthesis.</text>
</comment>
<keyword evidence="3 7" id="KW-0328">Glycosyltransferase</keyword>
<dbReference type="RefSeq" id="WP_231449164.1">
    <property type="nucleotide sequence ID" value="NZ_JAJOMB010000028.1"/>
</dbReference>
<dbReference type="EC" id="2.4.-.-" evidence="7"/>
<comment type="caution">
    <text evidence="7">The sequence shown here is derived from an EMBL/GenBank/DDBJ whole genome shotgun (WGS) entry which is preliminary data.</text>
</comment>
<accession>A0A9X1NJP2</accession>
<gene>
    <name evidence="7" type="ORF">LR394_35985</name>
</gene>
<dbReference type="GO" id="GO:0016757">
    <property type="term" value="F:glycosyltransferase activity"/>
    <property type="evidence" value="ECO:0007669"/>
    <property type="project" value="UniProtKB-KW"/>
</dbReference>
<dbReference type="Pfam" id="PF00535">
    <property type="entry name" value="Glycos_transf_2"/>
    <property type="match status" value="1"/>
</dbReference>
<evidence type="ECO:0000313" key="8">
    <source>
        <dbReference type="Proteomes" id="UP001138997"/>
    </source>
</evidence>
<dbReference type="PANTHER" id="PTHR43179:SF12">
    <property type="entry name" value="GALACTOFURANOSYLTRANSFERASE GLFT2"/>
    <property type="match status" value="1"/>
</dbReference>
<name>A0A9X1NJP2_9ACTN</name>
<evidence type="ECO:0000313" key="7">
    <source>
        <dbReference type="EMBL" id="MCD5316312.1"/>
    </source>
</evidence>
<keyword evidence="8" id="KW-1185">Reference proteome</keyword>
<dbReference type="SUPFAM" id="SSF53448">
    <property type="entry name" value="Nucleotide-diphospho-sugar transferases"/>
    <property type="match status" value="1"/>
</dbReference>
<dbReference type="EMBL" id="JAJOMB010000028">
    <property type="protein sequence ID" value="MCD5316312.1"/>
    <property type="molecule type" value="Genomic_DNA"/>
</dbReference>
<dbReference type="InterPro" id="IPR029044">
    <property type="entry name" value="Nucleotide-diphossugar_trans"/>
</dbReference>
<feature type="domain" description="Galactosyltransferase C-terminal" evidence="6">
    <location>
        <begin position="165"/>
        <end position="202"/>
    </location>
</feature>
<dbReference type="Gene3D" id="3.90.550.10">
    <property type="entry name" value="Spore Coat Polysaccharide Biosynthesis Protein SpsA, Chain A"/>
    <property type="match status" value="1"/>
</dbReference>
<evidence type="ECO:0000259" key="6">
    <source>
        <dbReference type="Pfam" id="PF02709"/>
    </source>
</evidence>
<evidence type="ECO:0000256" key="4">
    <source>
        <dbReference type="ARBA" id="ARBA00022679"/>
    </source>
</evidence>
<feature type="domain" description="Glycosyltransferase 2-like" evidence="5">
    <location>
        <begin position="5"/>
        <end position="128"/>
    </location>
</feature>
<keyword evidence="4 7" id="KW-0808">Transferase</keyword>
<dbReference type="InterPro" id="IPR001173">
    <property type="entry name" value="Glyco_trans_2-like"/>
</dbReference>
<evidence type="ECO:0000256" key="1">
    <source>
        <dbReference type="ARBA" id="ARBA00004776"/>
    </source>
</evidence>
<dbReference type="PANTHER" id="PTHR43179">
    <property type="entry name" value="RHAMNOSYLTRANSFERASE WBBL"/>
    <property type="match status" value="1"/>
</dbReference>
<evidence type="ECO:0000259" key="5">
    <source>
        <dbReference type="Pfam" id="PF00535"/>
    </source>
</evidence>
<comment type="similarity">
    <text evidence="2">Belongs to the glycosyltransferase 2 family.</text>
</comment>
<dbReference type="AlphaFoldDB" id="A0A9X1NJP2"/>
<evidence type="ECO:0000256" key="3">
    <source>
        <dbReference type="ARBA" id="ARBA00022676"/>
    </source>
</evidence>
<evidence type="ECO:0000256" key="2">
    <source>
        <dbReference type="ARBA" id="ARBA00006739"/>
    </source>
</evidence>
<sequence>MSLAVVTTVAGRRPHLARQLEGLQRQTRPADHLVIVRMDQQDVTVPPIAAEHVAVLDIPQQNGQLPLSAARNLGARATEAEQIVFLDVDCIPGASLVEAYAKALSQADGLVSGPLRYLEPDAVQDSWTEADLYRHSHQHPARPAPEPGEIVQDDRHELAWTTSLGINRRDFDRINGFDERFVGYGGEDTDFGIRAQAAGLGVWWSGDAVAFHQHHDTQSPPTRHLAAIVRNSALFKQIHGWYPMQGWLEEFRRRGLIDFDPAAGFLRLRPDR</sequence>
<dbReference type="Pfam" id="PF02709">
    <property type="entry name" value="Glyco_transf_7C"/>
    <property type="match status" value="1"/>
</dbReference>
<dbReference type="InterPro" id="IPR027791">
    <property type="entry name" value="Galactosyl_T_C"/>
</dbReference>
<dbReference type="Proteomes" id="UP001138997">
    <property type="component" value="Unassembled WGS sequence"/>
</dbReference>
<reference evidence="7" key="1">
    <citation type="submission" date="2021-11" db="EMBL/GenBank/DDBJ databases">
        <title>Streptomyces corallinus and Kineosporia corallina sp. nov., two new coral-derived marine actinobacteria.</title>
        <authorList>
            <person name="Buangrab K."/>
            <person name="Sutthacheep M."/>
            <person name="Yeemin T."/>
            <person name="Harunari E."/>
            <person name="Igarashi Y."/>
            <person name="Sripreechasak P."/>
            <person name="Kanchanasin P."/>
            <person name="Tanasupawat S."/>
            <person name="Phongsopitanun W."/>
        </authorList>
    </citation>
    <scope>NUCLEOTIDE SEQUENCE</scope>
    <source>
        <strain evidence="7">JCM 31032</strain>
    </source>
</reference>